<dbReference type="InterPro" id="IPR013094">
    <property type="entry name" value="AB_hydrolase_3"/>
</dbReference>
<organism evidence="5 6">
    <name type="scientific">Acinetobacter lwoffii</name>
    <dbReference type="NCBI Taxonomy" id="28090"/>
    <lineage>
        <taxon>Bacteria</taxon>
        <taxon>Pseudomonadati</taxon>
        <taxon>Pseudomonadota</taxon>
        <taxon>Gammaproteobacteria</taxon>
        <taxon>Moraxellales</taxon>
        <taxon>Moraxellaceae</taxon>
        <taxon>Acinetobacter</taxon>
    </lineage>
</organism>
<dbReference type="PANTHER" id="PTHR48081">
    <property type="entry name" value="AB HYDROLASE SUPERFAMILY PROTEIN C4A8.06C"/>
    <property type="match status" value="1"/>
</dbReference>
<dbReference type="GO" id="GO:0016787">
    <property type="term" value="F:hydrolase activity"/>
    <property type="evidence" value="ECO:0007669"/>
    <property type="project" value="UniProtKB-KW"/>
</dbReference>
<dbReference type="PROSITE" id="PS01174">
    <property type="entry name" value="LIPASE_GDXG_SER"/>
    <property type="match status" value="1"/>
</dbReference>
<gene>
    <name evidence="5" type="ORF">K8V79_02270</name>
</gene>
<dbReference type="InterPro" id="IPR033140">
    <property type="entry name" value="Lipase_GDXG_put_SER_AS"/>
</dbReference>
<evidence type="ECO:0000313" key="6">
    <source>
        <dbReference type="Proteomes" id="UP000787156"/>
    </source>
</evidence>
<accession>A0A9D2ZY74</accession>
<evidence type="ECO:0000259" key="4">
    <source>
        <dbReference type="Pfam" id="PF07859"/>
    </source>
</evidence>
<dbReference type="Gene3D" id="3.40.50.1820">
    <property type="entry name" value="alpha/beta hydrolase"/>
    <property type="match status" value="1"/>
</dbReference>
<dbReference type="InterPro" id="IPR029058">
    <property type="entry name" value="AB_hydrolase_fold"/>
</dbReference>
<dbReference type="PROSITE" id="PS01173">
    <property type="entry name" value="LIPASE_GDXG_HIS"/>
    <property type="match status" value="1"/>
</dbReference>
<proteinExistence type="inferred from homology"/>
<evidence type="ECO:0000256" key="1">
    <source>
        <dbReference type="ARBA" id="ARBA00010515"/>
    </source>
</evidence>
<dbReference type="InterPro" id="IPR002168">
    <property type="entry name" value="Lipase_GDXG_HIS_AS"/>
</dbReference>
<dbReference type="Proteomes" id="UP000787156">
    <property type="component" value="Unassembled WGS sequence"/>
</dbReference>
<evidence type="ECO:0000256" key="2">
    <source>
        <dbReference type="ARBA" id="ARBA00022801"/>
    </source>
</evidence>
<reference evidence="5" key="1">
    <citation type="journal article" date="2021" name="PeerJ">
        <title>Extensive microbial diversity within the chicken gut microbiome revealed by metagenomics and culture.</title>
        <authorList>
            <person name="Gilroy R."/>
            <person name="Ravi A."/>
            <person name="Getino M."/>
            <person name="Pursley I."/>
            <person name="Horton D.L."/>
            <person name="Alikhan N.F."/>
            <person name="Baker D."/>
            <person name="Gharbi K."/>
            <person name="Hall N."/>
            <person name="Watson M."/>
            <person name="Adriaenssens E.M."/>
            <person name="Foster-Nyarko E."/>
            <person name="Jarju S."/>
            <person name="Secka A."/>
            <person name="Antonio M."/>
            <person name="Oren A."/>
            <person name="Chaudhuri R.R."/>
            <person name="La Ragione R."/>
            <person name="Hildebrand F."/>
            <person name="Pallen M.J."/>
        </authorList>
    </citation>
    <scope>NUCLEOTIDE SEQUENCE</scope>
    <source>
        <strain evidence="5">CHK135-1449</strain>
    </source>
</reference>
<dbReference type="Pfam" id="PF07859">
    <property type="entry name" value="Abhydrolase_3"/>
    <property type="match status" value="1"/>
</dbReference>
<comment type="similarity">
    <text evidence="1">Belongs to the 'GDXG' lipolytic enzyme family.</text>
</comment>
<dbReference type="SUPFAM" id="SSF53474">
    <property type="entry name" value="alpha/beta-Hydrolases"/>
    <property type="match status" value="1"/>
</dbReference>
<evidence type="ECO:0000313" key="5">
    <source>
        <dbReference type="EMBL" id="HJF27078.1"/>
    </source>
</evidence>
<keyword evidence="2 5" id="KW-0378">Hydrolase</keyword>
<reference evidence="5" key="2">
    <citation type="submission" date="2021-09" db="EMBL/GenBank/DDBJ databases">
        <authorList>
            <person name="Gilroy R."/>
        </authorList>
    </citation>
    <scope>NUCLEOTIDE SEQUENCE</scope>
    <source>
        <strain evidence="5">CHK135-1449</strain>
    </source>
</reference>
<name>A0A9D2ZY74_ACILW</name>
<dbReference type="EMBL" id="DYWX01000022">
    <property type="protein sequence ID" value="HJF27078.1"/>
    <property type="molecule type" value="Genomic_DNA"/>
</dbReference>
<sequence length="303" mass="33938">MKMSPLTKQLITESFLKAAIRAPSRLNLPPSSLRIALEQLCKLFPQDPSVQIRSLRLAGLRAEEIKPQQQSTQMIFHIHGGAFYLGSLNTHRAFMTQIAARTQMQVLHVNYPLAPESAYPEPLEALYDVYNLLLDQGIQPKDIILSGDSCGANLALALALKIRQEGRPQVSGLILLSPLLDLTLSSESLRYNQKHDALLSIETLKTGIEYYVPSAIDRGDPGVSPYFAELSGLPPIHIQVGSKEILLDDATRFKEKAEQAHVEVEFKIYTGMWHNFQMFSAWFDEARQSLADLADFAHRLDQD</sequence>
<dbReference type="AlphaFoldDB" id="A0A9D2ZY74"/>
<comment type="caution">
    <text evidence="5">The sequence shown here is derived from an EMBL/GenBank/DDBJ whole genome shotgun (WGS) entry which is preliminary data.</text>
</comment>
<evidence type="ECO:0000256" key="3">
    <source>
        <dbReference type="PROSITE-ProRule" id="PRU10038"/>
    </source>
</evidence>
<dbReference type="PANTHER" id="PTHR48081:SF8">
    <property type="entry name" value="ALPHA_BETA HYDROLASE FOLD-3 DOMAIN-CONTAINING PROTEIN-RELATED"/>
    <property type="match status" value="1"/>
</dbReference>
<feature type="active site" evidence="3">
    <location>
        <position position="149"/>
    </location>
</feature>
<protein>
    <submittedName>
        <fullName evidence="5">Alpha/beta hydrolase</fullName>
    </submittedName>
</protein>
<feature type="domain" description="Alpha/beta hydrolase fold-3" evidence="4">
    <location>
        <begin position="75"/>
        <end position="277"/>
    </location>
</feature>
<dbReference type="InterPro" id="IPR050300">
    <property type="entry name" value="GDXG_lipolytic_enzyme"/>
</dbReference>